<dbReference type="GO" id="GO:0042026">
    <property type="term" value="P:protein refolding"/>
    <property type="evidence" value="ECO:0007669"/>
    <property type="project" value="UniProtKB-ARBA"/>
</dbReference>
<evidence type="ECO:0000256" key="11">
    <source>
        <dbReference type="ARBA" id="ARBA00042772"/>
    </source>
</evidence>
<keyword evidence="6" id="KW-0697">Rotamase</keyword>
<proteinExistence type="inferred from homology"/>
<dbReference type="RefSeq" id="WP_134080299.1">
    <property type="nucleotide sequence ID" value="NZ_SOQX01000001.1"/>
</dbReference>
<dbReference type="Proteomes" id="UP000294914">
    <property type="component" value="Unassembled WGS sequence"/>
</dbReference>
<evidence type="ECO:0000256" key="9">
    <source>
        <dbReference type="ARBA" id="ARBA00037071"/>
    </source>
</evidence>
<evidence type="ECO:0000259" key="13">
    <source>
        <dbReference type="Pfam" id="PF00254"/>
    </source>
</evidence>
<keyword evidence="15" id="KW-1185">Reference proteome</keyword>
<keyword evidence="8 14" id="KW-0413">Isomerase</keyword>
<protein>
    <recommendedName>
        <fullName evidence="10">FKBP-type peptidyl-prolyl cis-trans isomerase SlyD</fullName>
        <ecNumber evidence="4">5.2.1.8</ecNumber>
    </recommendedName>
    <alternativeName>
        <fullName evidence="11">Metallochaperone SlyD</fullName>
    </alternativeName>
</protein>
<dbReference type="EMBL" id="SOQX01000001">
    <property type="protein sequence ID" value="TDY03711.1"/>
    <property type="molecule type" value="Genomic_DNA"/>
</dbReference>
<keyword evidence="7" id="KW-0143">Chaperone</keyword>
<dbReference type="EC" id="5.2.1.8" evidence="4"/>
<keyword evidence="5" id="KW-0963">Cytoplasm</keyword>
<dbReference type="Gene3D" id="3.10.50.40">
    <property type="match status" value="1"/>
</dbReference>
<evidence type="ECO:0000256" key="3">
    <source>
        <dbReference type="ARBA" id="ARBA00006577"/>
    </source>
</evidence>
<accession>A0A4R8IRQ2</accession>
<dbReference type="InterPro" id="IPR046357">
    <property type="entry name" value="PPIase_dom_sf"/>
</dbReference>
<dbReference type="GO" id="GO:0003755">
    <property type="term" value="F:peptidyl-prolyl cis-trans isomerase activity"/>
    <property type="evidence" value="ECO:0007669"/>
    <property type="project" value="UniProtKB-KW"/>
</dbReference>
<comment type="caution">
    <text evidence="14">The sequence shown here is derived from an EMBL/GenBank/DDBJ whole genome shotgun (WGS) entry which is preliminary data.</text>
</comment>
<dbReference type="OrthoDB" id="9808891at2"/>
<evidence type="ECO:0000313" key="15">
    <source>
        <dbReference type="Proteomes" id="UP000294914"/>
    </source>
</evidence>
<comment type="catalytic activity">
    <reaction evidence="1">
        <text>[protein]-peptidylproline (omega=180) = [protein]-peptidylproline (omega=0)</text>
        <dbReference type="Rhea" id="RHEA:16237"/>
        <dbReference type="Rhea" id="RHEA-COMP:10747"/>
        <dbReference type="Rhea" id="RHEA-COMP:10748"/>
        <dbReference type="ChEBI" id="CHEBI:83833"/>
        <dbReference type="ChEBI" id="CHEBI:83834"/>
        <dbReference type="EC" id="5.2.1.8"/>
    </reaction>
</comment>
<evidence type="ECO:0000256" key="7">
    <source>
        <dbReference type="ARBA" id="ARBA00023186"/>
    </source>
</evidence>
<dbReference type="GO" id="GO:0005737">
    <property type="term" value="C:cytoplasm"/>
    <property type="evidence" value="ECO:0007669"/>
    <property type="project" value="UniProtKB-SubCell"/>
</dbReference>
<sequence>MAEERVEKNRIVTFVYTITDESGEVLEQSDIPHDYVHDQDERMFPKVIRALEGHQVGDVVKVTLTPEEGFGQYDPGLTFSDALKNVPREYQRLGAEATFQDAAGESVTMRVSRIEDGRIEFDGNPPFVGKTVVFIINIIGIRDASGQGSGTGQPVGDPAQKRTLN</sequence>
<reference evidence="14 15" key="1">
    <citation type="submission" date="2019-03" db="EMBL/GenBank/DDBJ databases">
        <title>Genomic Encyclopedia of Type Strains, Phase IV (KMG-IV): sequencing the most valuable type-strain genomes for metagenomic binning, comparative biology and taxonomic classification.</title>
        <authorList>
            <person name="Goeker M."/>
        </authorList>
    </citation>
    <scope>NUCLEOTIDE SEQUENCE [LARGE SCALE GENOMIC DNA]</scope>
    <source>
        <strain evidence="14 15">DSM 16326</strain>
    </source>
</reference>
<evidence type="ECO:0000256" key="4">
    <source>
        <dbReference type="ARBA" id="ARBA00013194"/>
    </source>
</evidence>
<gene>
    <name evidence="14" type="ORF">EDC23_0080</name>
</gene>
<evidence type="ECO:0000256" key="12">
    <source>
        <dbReference type="SAM" id="MobiDB-lite"/>
    </source>
</evidence>
<comment type="function">
    <text evidence="9">Also involved in hydrogenase metallocenter assembly, probably by participating in the nickel insertion step. This function in hydrogenase biosynthesis requires chaperone activity and the presence of the metal-binding domain, but not PPIase activity.</text>
</comment>
<evidence type="ECO:0000256" key="10">
    <source>
        <dbReference type="ARBA" id="ARBA00040015"/>
    </source>
</evidence>
<dbReference type="PANTHER" id="PTHR47861:SF3">
    <property type="entry name" value="FKBP-TYPE PEPTIDYL-PROLYL CIS-TRANS ISOMERASE SLYD"/>
    <property type="match status" value="1"/>
</dbReference>
<dbReference type="Pfam" id="PF00254">
    <property type="entry name" value="FKBP_C"/>
    <property type="match status" value="1"/>
</dbReference>
<dbReference type="PANTHER" id="PTHR47861">
    <property type="entry name" value="FKBP-TYPE PEPTIDYL-PROLYL CIS-TRANS ISOMERASE SLYD"/>
    <property type="match status" value="1"/>
</dbReference>
<dbReference type="AlphaFoldDB" id="A0A4R8IRQ2"/>
<organism evidence="14 15">
    <name type="scientific">Thiohalophilus thiocyanatoxydans</name>
    <dbReference type="NCBI Taxonomy" id="381308"/>
    <lineage>
        <taxon>Bacteria</taxon>
        <taxon>Pseudomonadati</taxon>
        <taxon>Pseudomonadota</taxon>
        <taxon>Gammaproteobacteria</taxon>
        <taxon>Thiohalomonadales</taxon>
        <taxon>Thiohalophilaceae</taxon>
        <taxon>Thiohalophilus</taxon>
    </lineage>
</organism>
<evidence type="ECO:0000256" key="5">
    <source>
        <dbReference type="ARBA" id="ARBA00022490"/>
    </source>
</evidence>
<name>A0A4R8IRQ2_9GAMM</name>
<dbReference type="InterPro" id="IPR001179">
    <property type="entry name" value="PPIase_FKBP_dom"/>
</dbReference>
<dbReference type="SUPFAM" id="SSF54534">
    <property type="entry name" value="FKBP-like"/>
    <property type="match status" value="1"/>
</dbReference>
<evidence type="ECO:0000256" key="1">
    <source>
        <dbReference type="ARBA" id="ARBA00000971"/>
    </source>
</evidence>
<evidence type="ECO:0000256" key="2">
    <source>
        <dbReference type="ARBA" id="ARBA00004496"/>
    </source>
</evidence>
<comment type="similarity">
    <text evidence="3">Belongs to the FKBP-type PPIase family.</text>
</comment>
<feature type="domain" description="PPIase FKBP-type" evidence="13">
    <location>
        <begin position="4"/>
        <end position="74"/>
    </location>
</feature>
<evidence type="ECO:0000313" key="14">
    <source>
        <dbReference type="EMBL" id="TDY03711.1"/>
    </source>
</evidence>
<evidence type="ECO:0000256" key="6">
    <source>
        <dbReference type="ARBA" id="ARBA00023110"/>
    </source>
</evidence>
<evidence type="ECO:0000256" key="8">
    <source>
        <dbReference type="ARBA" id="ARBA00023235"/>
    </source>
</evidence>
<feature type="region of interest" description="Disordered" evidence="12">
    <location>
        <begin position="146"/>
        <end position="165"/>
    </location>
</feature>
<comment type="subcellular location">
    <subcellularLocation>
        <location evidence="2">Cytoplasm</location>
    </subcellularLocation>
</comment>